<feature type="transmembrane region" description="Helical" evidence="7">
    <location>
        <begin position="265"/>
        <end position="285"/>
    </location>
</feature>
<proteinExistence type="inferred from homology"/>
<dbReference type="Pfam" id="PF00528">
    <property type="entry name" value="BPD_transp_1"/>
    <property type="match status" value="1"/>
</dbReference>
<dbReference type="InterPro" id="IPR000515">
    <property type="entry name" value="MetI-like"/>
</dbReference>
<evidence type="ECO:0000256" key="6">
    <source>
        <dbReference type="ARBA" id="ARBA00023136"/>
    </source>
</evidence>
<dbReference type="SUPFAM" id="SSF161098">
    <property type="entry name" value="MetI-like"/>
    <property type="match status" value="1"/>
</dbReference>
<dbReference type="InterPro" id="IPR050366">
    <property type="entry name" value="BP-dependent_transpt_permease"/>
</dbReference>
<comment type="similarity">
    <text evidence="7">Belongs to the binding-protein-dependent transport system permease family.</text>
</comment>
<evidence type="ECO:0000256" key="2">
    <source>
        <dbReference type="ARBA" id="ARBA00022448"/>
    </source>
</evidence>
<feature type="transmembrane region" description="Helical" evidence="7">
    <location>
        <begin position="31"/>
        <end position="53"/>
    </location>
</feature>
<name>A0A510JAW6_9FUSO</name>
<dbReference type="PANTHER" id="PTHR43386">
    <property type="entry name" value="OLIGOPEPTIDE TRANSPORT SYSTEM PERMEASE PROTEIN APPC"/>
    <property type="match status" value="1"/>
</dbReference>
<feature type="transmembrane region" description="Helical" evidence="7">
    <location>
        <begin position="97"/>
        <end position="120"/>
    </location>
</feature>
<comment type="subcellular location">
    <subcellularLocation>
        <location evidence="1 7">Cell membrane</location>
        <topology evidence="1 7">Multi-pass membrane protein</topology>
    </subcellularLocation>
</comment>
<evidence type="ECO:0000256" key="5">
    <source>
        <dbReference type="ARBA" id="ARBA00022989"/>
    </source>
</evidence>
<dbReference type="GO" id="GO:0055085">
    <property type="term" value="P:transmembrane transport"/>
    <property type="evidence" value="ECO:0007669"/>
    <property type="project" value="InterPro"/>
</dbReference>
<dbReference type="RefSeq" id="WP_006806815.1">
    <property type="nucleotide sequence ID" value="NZ_AP019822.1"/>
</dbReference>
<evidence type="ECO:0000256" key="4">
    <source>
        <dbReference type="ARBA" id="ARBA00022692"/>
    </source>
</evidence>
<keyword evidence="2 7" id="KW-0813">Transport</keyword>
<reference evidence="8 9" key="1">
    <citation type="submission" date="2019-07" db="EMBL/GenBank/DDBJ databases">
        <title>Complete Genome Sequence of Leptotrichia goodfellowii Strain JCM 16774.</title>
        <authorList>
            <person name="Watanabe S."/>
            <person name="Cui L."/>
        </authorList>
    </citation>
    <scope>NUCLEOTIDE SEQUENCE [LARGE SCALE GENOMIC DNA]</scope>
    <source>
        <strain evidence="8 9">JCM16774</strain>
    </source>
</reference>
<feature type="transmembrane region" description="Helical" evidence="7">
    <location>
        <begin position="157"/>
        <end position="176"/>
    </location>
</feature>
<dbReference type="GO" id="GO:0005886">
    <property type="term" value="C:plasma membrane"/>
    <property type="evidence" value="ECO:0007669"/>
    <property type="project" value="UniProtKB-SubCell"/>
</dbReference>
<organism evidence="8 9">
    <name type="scientific">Pseudoleptotrichia goodfellowii</name>
    <dbReference type="NCBI Taxonomy" id="157692"/>
    <lineage>
        <taxon>Bacteria</taxon>
        <taxon>Fusobacteriati</taxon>
        <taxon>Fusobacteriota</taxon>
        <taxon>Fusobacteriia</taxon>
        <taxon>Fusobacteriales</taxon>
        <taxon>Leptotrichiaceae</taxon>
        <taxon>Pseudoleptotrichia</taxon>
    </lineage>
</organism>
<dbReference type="InterPro" id="IPR035906">
    <property type="entry name" value="MetI-like_sf"/>
</dbReference>
<evidence type="ECO:0000256" key="7">
    <source>
        <dbReference type="RuleBase" id="RU363032"/>
    </source>
</evidence>
<sequence>MSKKKKNDNQNIGEKPTGISIILRELKKDKLAMGSVILLVTLFVIIFVSAALINQEDVMKISLLDKYARPGEGFWLGADYGGRDILGQLIIGARNSIIIGFTVTVLTSGLGIIVGLIAGYYGGVVDDLIMRLIDFIMILPTLMLVIVFITIVPRYNIFTFIMIMSAFYWVGTARLIRSKALSEGRRDYVHASKTMGTSDFKIIFREMLPNISSIIIVDSTLAFAGNIGIETGLSFLGFGLPPSIPSLGTLVGYATNPEVLSSKPWIWMPASILILVMMLCINYVGQALKRAADARQRLG</sequence>
<dbReference type="AlphaFoldDB" id="A0A510JAW6"/>
<keyword evidence="4 7" id="KW-0812">Transmembrane</keyword>
<dbReference type="OrthoDB" id="9797472at2"/>
<evidence type="ECO:0000313" key="9">
    <source>
        <dbReference type="Proteomes" id="UP000321606"/>
    </source>
</evidence>
<evidence type="ECO:0000256" key="3">
    <source>
        <dbReference type="ARBA" id="ARBA00022475"/>
    </source>
</evidence>
<dbReference type="STRING" id="714315.GCA_000516535_01388"/>
<keyword evidence="5 7" id="KW-1133">Transmembrane helix</keyword>
<keyword evidence="3" id="KW-1003">Cell membrane</keyword>
<keyword evidence="6 7" id="KW-0472">Membrane</keyword>
<dbReference type="CDD" id="cd06261">
    <property type="entry name" value="TM_PBP2"/>
    <property type="match status" value="1"/>
</dbReference>
<dbReference type="PROSITE" id="PS50928">
    <property type="entry name" value="ABC_TM1"/>
    <property type="match status" value="1"/>
</dbReference>
<dbReference type="KEGG" id="lgo:JCM16774_1382"/>
<dbReference type="PANTHER" id="PTHR43386:SF1">
    <property type="entry name" value="D,D-DIPEPTIDE TRANSPORT SYSTEM PERMEASE PROTEIN DDPC-RELATED"/>
    <property type="match status" value="1"/>
</dbReference>
<dbReference type="Proteomes" id="UP000321606">
    <property type="component" value="Chromosome"/>
</dbReference>
<evidence type="ECO:0000313" key="8">
    <source>
        <dbReference type="EMBL" id="BBM36450.1"/>
    </source>
</evidence>
<dbReference type="Gene3D" id="1.10.3720.10">
    <property type="entry name" value="MetI-like"/>
    <property type="match status" value="1"/>
</dbReference>
<dbReference type="EMBL" id="AP019822">
    <property type="protein sequence ID" value="BBM36450.1"/>
    <property type="molecule type" value="Genomic_DNA"/>
</dbReference>
<accession>A0A510JAW6</accession>
<protein>
    <submittedName>
        <fullName evidence="8">Binding-protein-dependent transport system innermembrane protein</fullName>
    </submittedName>
</protein>
<gene>
    <name evidence="8" type="ORF">JCM16774_1382</name>
</gene>
<feature type="transmembrane region" description="Helical" evidence="7">
    <location>
        <begin position="132"/>
        <end position="151"/>
    </location>
</feature>
<evidence type="ECO:0000256" key="1">
    <source>
        <dbReference type="ARBA" id="ARBA00004651"/>
    </source>
</evidence>